<feature type="active site" evidence="7">
    <location>
        <position position="32"/>
    </location>
</feature>
<evidence type="ECO:0000256" key="8">
    <source>
        <dbReference type="RuleBase" id="RU361183"/>
    </source>
</evidence>
<organism evidence="10 11">
    <name type="scientific">Haemonchus placei</name>
    <name type="common">Barber's pole worm</name>
    <dbReference type="NCBI Taxonomy" id="6290"/>
    <lineage>
        <taxon>Eukaryota</taxon>
        <taxon>Metazoa</taxon>
        <taxon>Ecdysozoa</taxon>
        <taxon>Nematoda</taxon>
        <taxon>Chromadorea</taxon>
        <taxon>Rhabditida</taxon>
        <taxon>Rhabditina</taxon>
        <taxon>Rhabditomorpha</taxon>
        <taxon>Strongyloidea</taxon>
        <taxon>Trichostrongylidae</taxon>
        <taxon>Haemonchus</taxon>
    </lineage>
</organism>
<keyword evidence="4 7" id="KW-0862">Zinc</keyword>
<dbReference type="AlphaFoldDB" id="A0A3P7YJ01"/>
<dbReference type="Gene3D" id="3.40.390.10">
    <property type="entry name" value="Collagenase (Catalytic Domain)"/>
    <property type="match status" value="1"/>
</dbReference>
<keyword evidence="11" id="KW-1185">Reference proteome</keyword>
<dbReference type="InterPro" id="IPR001506">
    <property type="entry name" value="Peptidase_M12A"/>
</dbReference>
<feature type="binding site" evidence="7">
    <location>
        <position position="35"/>
    </location>
    <ligand>
        <name>Zn(2+)</name>
        <dbReference type="ChEBI" id="CHEBI:29105"/>
        <note>catalytic</note>
    </ligand>
</feature>
<sequence>MKGCSSELGRKGGVQGLSLGPGCESVGIAAHELGHALGFYHTQSRYDRDQFIAVDKDNIKKCMADEYIKQSPDTNDNYITTA</sequence>
<dbReference type="InterPro" id="IPR024079">
    <property type="entry name" value="MetalloPept_cat_dom_sf"/>
</dbReference>
<dbReference type="EC" id="3.4.24.-" evidence="8"/>
<dbReference type="SUPFAM" id="SSF55486">
    <property type="entry name" value="Metalloproteases ('zincins'), catalytic domain"/>
    <property type="match status" value="1"/>
</dbReference>
<comment type="cofactor">
    <cofactor evidence="7 8">
        <name>Zn(2+)</name>
        <dbReference type="ChEBI" id="CHEBI:29105"/>
    </cofactor>
    <text evidence="7 8">Binds 1 zinc ion per subunit.</text>
</comment>
<dbReference type="EMBL" id="UZAF01020617">
    <property type="protein sequence ID" value="VDO71444.1"/>
    <property type="molecule type" value="Genomic_DNA"/>
</dbReference>
<keyword evidence="3 7" id="KW-0378">Hydrolase</keyword>
<feature type="domain" description="Peptidase M12A" evidence="9">
    <location>
        <begin position="1"/>
        <end position="82"/>
    </location>
</feature>
<dbReference type="PANTHER" id="PTHR10127:SF780">
    <property type="entry name" value="METALLOENDOPEPTIDASE"/>
    <property type="match status" value="1"/>
</dbReference>
<keyword evidence="2 7" id="KW-0479">Metal-binding</keyword>
<dbReference type="GO" id="GO:0008270">
    <property type="term" value="F:zinc ion binding"/>
    <property type="evidence" value="ECO:0007669"/>
    <property type="project" value="UniProtKB-UniRule"/>
</dbReference>
<feature type="binding site" evidence="7">
    <location>
        <position position="31"/>
    </location>
    <ligand>
        <name>Zn(2+)</name>
        <dbReference type="ChEBI" id="CHEBI:29105"/>
        <note>catalytic</note>
    </ligand>
</feature>
<dbReference type="GO" id="GO:0004222">
    <property type="term" value="F:metalloendopeptidase activity"/>
    <property type="evidence" value="ECO:0007669"/>
    <property type="project" value="UniProtKB-UniRule"/>
</dbReference>
<evidence type="ECO:0000256" key="4">
    <source>
        <dbReference type="ARBA" id="ARBA00022833"/>
    </source>
</evidence>
<evidence type="ECO:0000256" key="3">
    <source>
        <dbReference type="ARBA" id="ARBA00022801"/>
    </source>
</evidence>
<dbReference type="STRING" id="6290.A0A3P7YJ01"/>
<dbReference type="PANTHER" id="PTHR10127">
    <property type="entry name" value="DISCOIDIN, CUB, EGF, LAMININ , AND ZINC METALLOPROTEASE DOMAIN CONTAINING"/>
    <property type="match status" value="1"/>
</dbReference>
<evidence type="ECO:0000259" key="9">
    <source>
        <dbReference type="PROSITE" id="PS51864"/>
    </source>
</evidence>
<reference evidence="10 11" key="1">
    <citation type="submission" date="2018-11" db="EMBL/GenBank/DDBJ databases">
        <authorList>
            <consortium name="Pathogen Informatics"/>
        </authorList>
    </citation>
    <scope>NUCLEOTIDE SEQUENCE [LARGE SCALE GENOMIC DNA]</scope>
    <source>
        <strain evidence="10 11">MHpl1</strain>
    </source>
</reference>
<dbReference type="SMART" id="SM00235">
    <property type="entry name" value="ZnMc"/>
    <property type="match status" value="1"/>
</dbReference>
<evidence type="ECO:0000256" key="6">
    <source>
        <dbReference type="ARBA" id="ARBA00023157"/>
    </source>
</evidence>
<protein>
    <recommendedName>
        <fullName evidence="8">Metalloendopeptidase</fullName>
        <ecNumber evidence="8">3.4.24.-</ecNumber>
    </recommendedName>
</protein>
<proteinExistence type="predicted"/>
<evidence type="ECO:0000256" key="2">
    <source>
        <dbReference type="ARBA" id="ARBA00022723"/>
    </source>
</evidence>
<keyword evidence="5 7" id="KW-0482">Metalloprotease</keyword>
<feature type="binding site" evidence="7">
    <location>
        <position position="41"/>
    </location>
    <ligand>
        <name>Zn(2+)</name>
        <dbReference type="ChEBI" id="CHEBI:29105"/>
        <note>catalytic</note>
    </ligand>
</feature>
<keyword evidence="1 7" id="KW-0645">Protease</keyword>
<gene>
    <name evidence="10" type="ORF">HPLM_LOCUS18493</name>
</gene>
<dbReference type="PROSITE" id="PS51864">
    <property type="entry name" value="ASTACIN"/>
    <property type="match status" value="1"/>
</dbReference>
<dbReference type="Pfam" id="PF01400">
    <property type="entry name" value="Astacin"/>
    <property type="match status" value="1"/>
</dbReference>
<dbReference type="OrthoDB" id="5862166at2759"/>
<evidence type="ECO:0000313" key="11">
    <source>
        <dbReference type="Proteomes" id="UP000268014"/>
    </source>
</evidence>
<evidence type="ECO:0000256" key="7">
    <source>
        <dbReference type="PROSITE-ProRule" id="PRU01211"/>
    </source>
</evidence>
<dbReference type="InterPro" id="IPR006026">
    <property type="entry name" value="Peptidase_Metallo"/>
</dbReference>
<evidence type="ECO:0000313" key="10">
    <source>
        <dbReference type="EMBL" id="VDO71444.1"/>
    </source>
</evidence>
<dbReference type="GO" id="GO:0006508">
    <property type="term" value="P:proteolysis"/>
    <property type="evidence" value="ECO:0007669"/>
    <property type="project" value="UniProtKB-KW"/>
</dbReference>
<accession>A0A3P7YJ01</accession>
<comment type="caution">
    <text evidence="7">Lacks conserved residue(s) required for the propagation of feature annotation.</text>
</comment>
<dbReference type="Proteomes" id="UP000268014">
    <property type="component" value="Unassembled WGS sequence"/>
</dbReference>
<keyword evidence="6" id="KW-1015">Disulfide bond</keyword>
<dbReference type="PRINTS" id="PR00480">
    <property type="entry name" value="ASTACIN"/>
</dbReference>
<evidence type="ECO:0000256" key="5">
    <source>
        <dbReference type="ARBA" id="ARBA00023049"/>
    </source>
</evidence>
<name>A0A3P7YJ01_HAEPC</name>
<evidence type="ECO:0000256" key="1">
    <source>
        <dbReference type="ARBA" id="ARBA00022670"/>
    </source>
</evidence>